<name>A0A0F9TLQ6_9ZZZZ</name>
<dbReference type="InterPro" id="IPR002104">
    <property type="entry name" value="Integrase_catalytic"/>
</dbReference>
<accession>A0A0F9TLQ6</accession>
<evidence type="ECO:0000256" key="2">
    <source>
        <dbReference type="ARBA" id="ARBA00023172"/>
    </source>
</evidence>
<keyword evidence="1" id="KW-0238">DNA-binding</keyword>
<reference evidence="4" key="1">
    <citation type="journal article" date="2015" name="Nature">
        <title>Complex archaea that bridge the gap between prokaryotes and eukaryotes.</title>
        <authorList>
            <person name="Spang A."/>
            <person name="Saw J.H."/>
            <person name="Jorgensen S.L."/>
            <person name="Zaremba-Niedzwiedzka K."/>
            <person name="Martijn J."/>
            <person name="Lind A.E."/>
            <person name="van Eijk R."/>
            <person name="Schleper C."/>
            <person name="Guy L."/>
            <person name="Ettema T.J."/>
        </authorList>
    </citation>
    <scope>NUCLEOTIDE SEQUENCE</scope>
</reference>
<comment type="caution">
    <text evidence="4">The sequence shown here is derived from an EMBL/GenBank/DDBJ whole genome shotgun (WGS) entry which is preliminary data.</text>
</comment>
<organism evidence="4">
    <name type="scientific">marine sediment metagenome</name>
    <dbReference type="NCBI Taxonomy" id="412755"/>
    <lineage>
        <taxon>unclassified sequences</taxon>
        <taxon>metagenomes</taxon>
        <taxon>ecological metagenomes</taxon>
    </lineage>
</organism>
<dbReference type="GO" id="GO:0003677">
    <property type="term" value="F:DNA binding"/>
    <property type="evidence" value="ECO:0007669"/>
    <property type="project" value="UniProtKB-KW"/>
</dbReference>
<dbReference type="InterPro" id="IPR050090">
    <property type="entry name" value="Tyrosine_recombinase_XerCD"/>
</dbReference>
<dbReference type="InterPro" id="IPR011010">
    <property type="entry name" value="DNA_brk_join_enz"/>
</dbReference>
<dbReference type="GO" id="GO:0006310">
    <property type="term" value="P:DNA recombination"/>
    <property type="evidence" value="ECO:0007669"/>
    <property type="project" value="UniProtKB-KW"/>
</dbReference>
<gene>
    <name evidence="4" type="ORF">LCGC14_0637200</name>
</gene>
<dbReference type="PANTHER" id="PTHR30349:SF41">
    <property type="entry name" value="INTEGRASE_RECOMBINASE PROTEIN MJ0367-RELATED"/>
    <property type="match status" value="1"/>
</dbReference>
<dbReference type="Gene3D" id="1.10.443.10">
    <property type="entry name" value="Intergrase catalytic core"/>
    <property type="match status" value="1"/>
</dbReference>
<evidence type="ECO:0000256" key="1">
    <source>
        <dbReference type="ARBA" id="ARBA00023125"/>
    </source>
</evidence>
<proteinExistence type="predicted"/>
<feature type="domain" description="Tyr recombinase" evidence="3">
    <location>
        <begin position="380"/>
        <end position="584"/>
    </location>
</feature>
<dbReference type="AlphaFoldDB" id="A0A0F9TLQ6"/>
<dbReference type="Pfam" id="PF00589">
    <property type="entry name" value="Phage_integrase"/>
    <property type="match status" value="1"/>
</dbReference>
<keyword evidence="2" id="KW-0233">DNA recombination</keyword>
<protein>
    <recommendedName>
        <fullName evidence="3">Tyr recombinase domain-containing protein</fullName>
    </recommendedName>
</protein>
<dbReference type="SUPFAM" id="SSF56349">
    <property type="entry name" value="DNA breaking-rejoining enzymes"/>
    <property type="match status" value="1"/>
</dbReference>
<dbReference type="GO" id="GO:0015074">
    <property type="term" value="P:DNA integration"/>
    <property type="evidence" value="ECO:0007669"/>
    <property type="project" value="InterPro"/>
</dbReference>
<sequence length="635" mass="71717">MLHGHYLQRHRRQYRFRMRYPKGLVEFDFPSQLIVALRTDSFSVALKRARFLRVAVESLMMDLRGAIGRSDAEQMVRRWVDESTRRWEANMALTGGLAFFDKEEAETMGEECARDLDAIMRVVGQSIARPSIKAMASGALSGCCPDHATALEPIVAATMGEIAPEVDRSSLSGKLLARMVIRGLANIMDEQSALERGEIAPLPPTRDITPEPPEAGHPVNIASFRFVSYWDDFETNKVAEGEWKGDTATNARSARNLFEGIFGQVEASEITRSTAAEFRKLLFGLPSKYDKERRWREMTLRDVISTAPEIAKQAERGQMDAQGKDIAPVKFMKVPTINKHFSNLVEYWAWLQKNGKIGKNCENPFTGFILSKPRGKRARKERDAWPQEMLMTLFTSPVWTGCASIARRSKSGTFLYRDARFWVPLIGRMIGAREDEICSLKVGDIRFIADIAVFHISDSKTDGSERDVPLPERLLIMGFLEHRYYGRDGDEPLFPELLPQGTGGRRSAAFSGWFTEYRRSVGCYKILVDFHSFRHSVSTDFQNMSGLNLGWADEITGHESDIRSSERSRYSKGVYMRHLKDTLDRIDIDVNLDHLAYDGEFGVAAPGAAAEVAVFTERAIRDMAVKASLRKRAIL</sequence>
<dbReference type="PANTHER" id="PTHR30349">
    <property type="entry name" value="PHAGE INTEGRASE-RELATED"/>
    <property type="match status" value="1"/>
</dbReference>
<dbReference type="EMBL" id="LAZR01001140">
    <property type="protein sequence ID" value="KKN50006.1"/>
    <property type="molecule type" value="Genomic_DNA"/>
</dbReference>
<evidence type="ECO:0000313" key="4">
    <source>
        <dbReference type="EMBL" id="KKN50006.1"/>
    </source>
</evidence>
<dbReference type="PROSITE" id="PS51898">
    <property type="entry name" value="TYR_RECOMBINASE"/>
    <property type="match status" value="1"/>
</dbReference>
<dbReference type="InterPro" id="IPR013762">
    <property type="entry name" value="Integrase-like_cat_sf"/>
</dbReference>
<evidence type="ECO:0000259" key="3">
    <source>
        <dbReference type="PROSITE" id="PS51898"/>
    </source>
</evidence>